<dbReference type="EMBL" id="JAKKPZ010000010">
    <property type="protein sequence ID" value="KAI1716583.1"/>
    <property type="molecule type" value="Genomic_DNA"/>
</dbReference>
<evidence type="ECO:0000313" key="3">
    <source>
        <dbReference type="Proteomes" id="UP001201812"/>
    </source>
</evidence>
<proteinExistence type="predicted"/>
<comment type="caution">
    <text evidence="2">The sequence shown here is derived from an EMBL/GenBank/DDBJ whole genome shotgun (WGS) entry which is preliminary data.</text>
</comment>
<reference evidence="2" key="1">
    <citation type="submission" date="2022-01" db="EMBL/GenBank/DDBJ databases">
        <title>Genome Sequence Resource for Two Populations of Ditylenchus destructor, the Migratory Endoparasitic Phytonematode.</title>
        <authorList>
            <person name="Zhang H."/>
            <person name="Lin R."/>
            <person name="Xie B."/>
        </authorList>
    </citation>
    <scope>NUCLEOTIDE SEQUENCE</scope>
    <source>
        <strain evidence="2">BazhouSP</strain>
    </source>
</reference>
<accession>A0AAD4R8J4</accession>
<dbReference type="Proteomes" id="UP001201812">
    <property type="component" value="Unassembled WGS sequence"/>
</dbReference>
<feature type="compositionally biased region" description="Low complexity" evidence="1">
    <location>
        <begin position="137"/>
        <end position="153"/>
    </location>
</feature>
<evidence type="ECO:0000313" key="2">
    <source>
        <dbReference type="EMBL" id="KAI1716583.1"/>
    </source>
</evidence>
<name>A0AAD4R8J4_9BILA</name>
<gene>
    <name evidence="2" type="ORF">DdX_07646</name>
</gene>
<feature type="compositionally biased region" description="Low complexity" evidence="1">
    <location>
        <begin position="118"/>
        <end position="129"/>
    </location>
</feature>
<organism evidence="2 3">
    <name type="scientific">Ditylenchus destructor</name>
    <dbReference type="NCBI Taxonomy" id="166010"/>
    <lineage>
        <taxon>Eukaryota</taxon>
        <taxon>Metazoa</taxon>
        <taxon>Ecdysozoa</taxon>
        <taxon>Nematoda</taxon>
        <taxon>Chromadorea</taxon>
        <taxon>Rhabditida</taxon>
        <taxon>Tylenchina</taxon>
        <taxon>Tylenchomorpha</taxon>
        <taxon>Sphaerularioidea</taxon>
        <taxon>Anguinidae</taxon>
        <taxon>Anguininae</taxon>
        <taxon>Ditylenchus</taxon>
    </lineage>
</organism>
<dbReference type="AlphaFoldDB" id="A0AAD4R8J4"/>
<sequence>MDSLIQNLSIQQQEDLVVDRTKTFLQQCSQLKSLPFSVRAQLKRKQKNFIYHSCSNLQLGREKNRQDVCEDCDYNFDADNTVLCMRRKTVRKKTINGRKKGKRVFLEVKCRSCGNEYSKSSSSLPSQISTIEDEAESMNQSDRSQSSFSSSILTPSSPSFFSVISKQDASFRSRTSNSARSTPQNFSSNHKAQRNDRIKKLRKLAEQSTVTSEPSLSSFLASISKI</sequence>
<evidence type="ECO:0000256" key="1">
    <source>
        <dbReference type="SAM" id="MobiDB-lite"/>
    </source>
</evidence>
<feature type="compositionally biased region" description="Polar residues" evidence="1">
    <location>
        <begin position="172"/>
        <end position="190"/>
    </location>
</feature>
<feature type="region of interest" description="Disordered" evidence="1">
    <location>
        <begin position="115"/>
        <end position="153"/>
    </location>
</feature>
<feature type="region of interest" description="Disordered" evidence="1">
    <location>
        <begin position="172"/>
        <end position="196"/>
    </location>
</feature>
<keyword evidence="3" id="KW-1185">Reference proteome</keyword>
<protein>
    <submittedName>
        <fullName evidence="2">Uncharacterized protein</fullName>
    </submittedName>
</protein>